<keyword evidence="2" id="KW-1185">Reference proteome</keyword>
<evidence type="ECO:0000313" key="3">
    <source>
        <dbReference type="RefSeq" id="XP_022724613.1"/>
    </source>
</evidence>
<dbReference type="PANTHER" id="PTHR31197">
    <property type="entry name" value="OS01G0612600 PROTEIN"/>
    <property type="match status" value="1"/>
</dbReference>
<dbReference type="GeneID" id="111281217"/>
<dbReference type="PANTHER" id="PTHR31197:SF29">
    <property type="entry name" value="C2H2-TYPE DOMAIN-CONTAINING PROTEIN"/>
    <property type="match status" value="1"/>
</dbReference>
<dbReference type="Proteomes" id="UP000515121">
    <property type="component" value="Unplaced"/>
</dbReference>
<feature type="region of interest" description="Disordered" evidence="1">
    <location>
        <begin position="1"/>
        <end position="35"/>
    </location>
</feature>
<dbReference type="Pfam" id="PF07800">
    <property type="entry name" value="DUF1644"/>
    <property type="match status" value="1"/>
</dbReference>
<reference evidence="3" key="1">
    <citation type="submission" date="2025-08" db="UniProtKB">
        <authorList>
            <consortium name="RefSeq"/>
        </authorList>
    </citation>
    <scope>IDENTIFICATION</scope>
    <source>
        <tissue evidence="3">Fruit stalk</tissue>
    </source>
</reference>
<gene>
    <name evidence="3" type="primary">LOC111281217</name>
</gene>
<feature type="region of interest" description="Disordered" evidence="1">
    <location>
        <begin position="284"/>
        <end position="373"/>
    </location>
</feature>
<dbReference type="RefSeq" id="XP_022724613.1">
    <property type="nucleotide sequence ID" value="XM_022868878.1"/>
</dbReference>
<evidence type="ECO:0000313" key="2">
    <source>
        <dbReference type="Proteomes" id="UP000515121"/>
    </source>
</evidence>
<feature type="compositionally biased region" description="Polar residues" evidence="1">
    <location>
        <begin position="356"/>
        <end position="373"/>
    </location>
</feature>
<protein>
    <submittedName>
        <fullName evidence="3">Uncharacterized protein LOC111281217 isoform X1</fullName>
    </submittedName>
</protein>
<accession>A0A6P5X8T0</accession>
<dbReference type="InterPro" id="IPR012866">
    <property type="entry name" value="DUF1644"/>
</dbReference>
<dbReference type="AlphaFoldDB" id="A0A6P5X8T0"/>
<proteinExistence type="predicted"/>
<dbReference type="KEGG" id="dzi:111281217"/>
<sequence length="373" mass="42847">MQKDRTVGSLSFDRSRVSPYPCSSRDAKQCQPENPLGLGFGSTDDVKEWEDARCPICMEHPHNAVLLRCSSFEKGCRPFMCNTSHRHSNCLDQFSKSSVSCPSTAVLQEIPFGNMTSTSRSWRGSSPFYDLTEAVCGLLPKLHCPFCRGEIYGWSVVEPAREFMNSKARSCSSETCDFIGTYSELRKHARSDHPLVRPREVDPIRLLDWTKLTHERDYEDMLSSIQSVTGEESNGESFSDIGEFLSLLASNPAYMTFEPEFISDSRNTEQVQFRRRLGSRSFRYDRESDRGTREHSSFVPDRAFLGQRNNPRPVERFHGRHRSSQDMLHWRHPTSPSERVFQGSRRSSLADRTRRSQGLQRRTARWSTFNNGQ</sequence>
<name>A0A6P5X8T0_DURZI</name>
<dbReference type="OrthoDB" id="1921166at2759"/>
<organism evidence="2 3">
    <name type="scientific">Durio zibethinus</name>
    <name type="common">Durian</name>
    <dbReference type="NCBI Taxonomy" id="66656"/>
    <lineage>
        <taxon>Eukaryota</taxon>
        <taxon>Viridiplantae</taxon>
        <taxon>Streptophyta</taxon>
        <taxon>Embryophyta</taxon>
        <taxon>Tracheophyta</taxon>
        <taxon>Spermatophyta</taxon>
        <taxon>Magnoliopsida</taxon>
        <taxon>eudicotyledons</taxon>
        <taxon>Gunneridae</taxon>
        <taxon>Pentapetalae</taxon>
        <taxon>rosids</taxon>
        <taxon>malvids</taxon>
        <taxon>Malvales</taxon>
        <taxon>Malvaceae</taxon>
        <taxon>Helicteroideae</taxon>
        <taxon>Durio</taxon>
    </lineage>
</organism>
<evidence type="ECO:0000256" key="1">
    <source>
        <dbReference type="SAM" id="MobiDB-lite"/>
    </source>
</evidence>
<feature type="compositionally biased region" description="Basic and acidic residues" evidence="1">
    <location>
        <begin position="284"/>
        <end position="296"/>
    </location>
</feature>